<name>A0ABZ1C6N3_9BACT</name>
<sequence length="165" mass="18687">MRNAWIKWGTLVVVGMGVLATVGCRSFAPSTSHWSEAETLAENDRVPREFLSQNYGSTWLRIADIRYDAAVWLAGSVDTEGGVHFHRTLEDVVDARHLQLARSLLPAVELPRSAVGEIRGRAEVQMFFYESDRAQTDVLIVAWRKQRTPYGESRGKNFFCRMVTL</sequence>
<keyword evidence="2" id="KW-1185">Reference proteome</keyword>
<dbReference type="EMBL" id="CP139781">
    <property type="protein sequence ID" value="WRQ86992.1"/>
    <property type="molecule type" value="Genomic_DNA"/>
</dbReference>
<accession>A0ABZ1C6N3</accession>
<dbReference type="Proteomes" id="UP000738431">
    <property type="component" value="Chromosome"/>
</dbReference>
<evidence type="ECO:0000313" key="1">
    <source>
        <dbReference type="EMBL" id="WRQ86992.1"/>
    </source>
</evidence>
<organism evidence="1 2">
    <name type="scientific">Actomonas aquatica</name>
    <dbReference type="NCBI Taxonomy" id="2866162"/>
    <lineage>
        <taxon>Bacteria</taxon>
        <taxon>Pseudomonadati</taxon>
        <taxon>Verrucomicrobiota</taxon>
        <taxon>Opitutia</taxon>
        <taxon>Opitutales</taxon>
        <taxon>Opitutaceae</taxon>
        <taxon>Actomonas</taxon>
    </lineage>
</organism>
<dbReference type="PROSITE" id="PS51257">
    <property type="entry name" value="PROKAR_LIPOPROTEIN"/>
    <property type="match status" value="1"/>
</dbReference>
<evidence type="ECO:0008006" key="3">
    <source>
        <dbReference type="Google" id="ProtNLM"/>
    </source>
</evidence>
<reference evidence="1 2" key="2">
    <citation type="submission" date="2023-12" db="EMBL/GenBank/DDBJ databases">
        <title>Description of an unclassified Opitutus bacterium of Verrucomicrobiota.</title>
        <authorList>
            <person name="Zhang D.-F."/>
        </authorList>
    </citation>
    <scope>NUCLEOTIDE SEQUENCE [LARGE SCALE GENOMIC DNA]</scope>
    <source>
        <strain evidence="1 2">WL0086</strain>
    </source>
</reference>
<gene>
    <name evidence="1" type="ORF">K1X11_019435</name>
</gene>
<dbReference type="RefSeq" id="WP_221029593.1">
    <property type="nucleotide sequence ID" value="NZ_CP139781.1"/>
</dbReference>
<protein>
    <recommendedName>
        <fullName evidence="3">Lipoprotein</fullName>
    </recommendedName>
</protein>
<evidence type="ECO:0000313" key="2">
    <source>
        <dbReference type="Proteomes" id="UP000738431"/>
    </source>
</evidence>
<reference evidence="1 2" key="1">
    <citation type="submission" date="2021-08" db="EMBL/GenBank/DDBJ databases">
        <authorList>
            <person name="Zhang D."/>
            <person name="Zhang A."/>
            <person name="Wang L."/>
        </authorList>
    </citation>
    <scope>NUCLEOTIDE SEQUENCE [LARGE SCALE GENOMIC DNA]</scope>
    <source>
        <strain evidence="1 2">WL0086</strain>
    </source>
</reference>
<proteinExistence type="predicted"/>